<evidence type="ECO:0000256" key="9">
    <source>
        <dbReference type="RuleBase" id="RU003346"/>
    </source>
</evidence>
<feature type="transmembrane region" description="Helical" evidence="10">
    <location>
        <begin position="240"/>
        <end position="259"/>
    </location>
</feature>
<evidence type="ECO:0000256" key="8">
    <source>
        <dbReference type="ARBA" id="ARBA00026248"/>
    </source>
</evidence>
<dbReference type="GeneID" id="62194576"/>
<dbReference type="SUPFAM" id="SSF103473">
    <property type="entry name" value="MFS general substrate transporter"/>
    <property type="match status" value="1"/>
</dbReference>
<name>A0A875RNK9_EENNA</name>
<dbReference type="Proteomes" id="UP000662931">
    <property type="component" value="Chromosome 1"/>
</dbReference>
<keyword evidence="6 10" id="KW-1133">Transmembrane helix</keyword>
<dbReference type="Gene3D" id="1.20.1250.20">
    <property type="entry name" value="MFS general substrate transporter like domains"/>
    <property type="match status" value="1"/>
</dbReference>
<evidence type="ECO:0000256" key="3">
    <source>
        <dbReference type="ARBA" id="ARBA00022448"/>
    </source>
</evidence>
<feature type="transmembrane region" description="Helical" evidence="10">
    <location>
        <begin position="468"/>
        <end position="485"/>
    </location>
</feature>
<evidence type="ECO:0000256" key="1">
    <source>
        <dbReference type="ARBA" id="ARBA00004141"/>
    </source>
</evidence>
<dbReference type="KEGG" id="bnn:FOA43_001175"/>
<comment type="similarity">
    <text evidence="2 9">Belongs to the major facilitator superfamily. Sugar transporter (TC 2.A.1.1) family.</text>
</comment>
<dbReference type="InterPro" id="IPR020846">
    <property type="entry name" value="MFS_dom"/>
</dbReference>
<keyword evidence="8" id="KW-0462">Maltose metabolism</keyword>
<keyword evidence="4" id="KW-0762">Sugar transport</keyword>
<evidence type="ECO:0000259" key="11">
    <source>
        <dbReference type="PROSITE" id="PS50850"/>
    </source>
</evidence>
<dbReference type="PANTHER" id="PTHR48022">
    <property type="entry name" value="PLASTIDIC GLUCOSE TRANSPORTER 4"/>
    <property type="match status" value="1"/>
</dbReference>
<dbReference type="InterPro" id="IPR003663">
    <property type="entry name" value="Sugar/inositol_transpt"/>
</dbReference>
<evidence type="ECO:0000256" key="4">
    <source>
        <dbReference type="ARBA" id="ARBA00022597"/>
    </source>
</evidence>
<dbReference type="Pfam" id="PF00083">
    <property type="entry name" value="Sugar_tr"/>
    <property type="match status" value="1"/>
</dbReference>
<organism evidence="12 13">
    <name type="scientific">Eeniella nana</name>
    <name type="common">Yeast</name>
    <name type="synonym">Brettanomyces nanus</name>
    <dbReference type="NCBI Taxonomy" id="13502"/>
    <lineage>
        <taxon>Eukaryota</taxon>
        <taxon>Fungi</taxon>
        <taxon>Dikarya</taxon>
        <taxon>Ascomycota</taxon>
        <taxon>Saccharomycotina</taxon>
        <taxon>Pichiomycetes</taxon>
        <taxon>Pichiales</taxon>
        <taxon>Pichiaceae</taxon>
        <taxon>Brettanomyces</taxon>
    </lineage>
</organism>
<reference evidence="12" key="1">
    <citation type="submission" date="2020-10" db="EMBL/GenBank/DDBJ databases">
        <authorList>
            <person name="Roach M.J.R."/>
        </authorList>
    </citation>
    <scope>NUCLEOTIDE SEQUENCE</scope>
    <source>
        <strain evidence="12">CBS 1945</strain>
    </source>
</reference>
<evidence type="ECO:0000256" key="10">
    <source>
        <dbReference type="SAM" id="Phobius"/>
    </source>
</evidence>
<dbReference type="FunFam" id="1.20.1250.20:FF:000254">
    <property type="entry name" value="MAL31p Maltose permease"/>
    <property type="match status" value="1"/>
</dbReference>
<accession>A0A875RNK9</accession>
<feature type="domain" description="Major facilitator superfamily (MFS) profile" evidence="11">
    <location>
        <begin position="69"/>
        <end position="517"/>
    </location>
</feature>
<protein>
    <recommendedName>
        <fullName evidence="11">Major facilitator superfamily (MFS) profile domain-containing protein</fullName>
    </recommendedName>
</protein>
<dbReference type="GO" id="GO:0000023">
    <property type="term" value="P:maltose metabolic process"/>
    <property type="evidence" value="ECO:0007669"/>
    <property type="project" value="UniProtKB-KW"/>
</dbReference>
<dbReference type="InterPro" id="IPR036259">
    <property type="entry name" value="MFS_trans_sf"/>
</dbReference>
<dbReference type="PANTHER" id="PTHR48022:SF5">
    <property type="entry name" value="ALPHA-GLUCOSIDES PERMEASE MPH2-RELATED"/>
    <property type="match status" value="1"/>
</dbReference>
<proteinExistence type="inferred from homology"/>
<keyword evidence="7 10" id="KW-0472">Membrane</keyword>
<dbReference type="InterPro" id="IPR050360">
    <property type="entry name" value="MFS_Sugar_Transporters"/>
</dbReference>
<dbReference type="PROSITE" id="PS50850">
    <property type="entry name" value="MFS"/>
    <property type="match status" value="1"/>
</dbReference>
<gene>
    <name evidence="12" type="ORF">FOA43_001175</name>
</gene>
<dbReference type="GO" id="GO:0005351">
    <property type="term" value="F:carbohydrate:proton symporter activity"/>
    <property type="evidence" value="ECO:0007669"/>
    <property type="project" value="TreeGrafter"/>
</dbReference>
<dbReference type="InterPro" id="IPR005828">
    <property type="entry name" value="MFS_sugar_transport-like"/>
</dbReference>
<dbReference type="NCBIfam" id="TIGR00879">
    <property type="entry name" value="SP"/>
    <property type="match status" value="1"/>
</dbReference>
<feature type="transmembrane region" description="Helical" evidence="10">
    <location>
        <begin position="365"/>
        <end position="386"/>
    </location>
</feature>
<feature type="transmembrane region" description="Helical" evidence="10">
    <location>
        <begin position="491"/>
        <end position="511"/>
    </location>
</feature>
<sequence>MSVNNSQSSVDEKPNDAFAELGDAAPVDVEDEIVAKFLGVSEDARESEKSEKEMSFMEAVRTYPKCAGWSFIFSSGLIMEGYDTLLLSSMYALPAFCRRFGTWDESSNSYQVSSGKQTGLNVCVSIGEIIGLQFAGTIADRIGTRMTLVGSLVLITCYIFLFFFARNYAMLVVGQLLCGMPWGCFQTLATTYASEVCPMVLRYYLTSYVNVAWVLGQLVGAGVMKNSDSRLSTKESGWKLPFGLMWIWPVPLAIGIYLAPESPWWLVKRGRLADAGKSVKRLLSGMTEERKDIVADLMVKKMKMTSEKEKEIEKTATYLECFKKRNWRRTRIACITFIIQNEGGSALVGYSTYFYEKAGVSDSWSFNFTIIQDCLGLIGNIISWFLSPHIGRATMFISGVGIHIVLMLVIGIIGFVGHGSTSGYAVGVLLMIFDFVYYVTVGPVTYCIVPEIPSVKLRNKTVVLARNCYNLVGIVFNCVMTPYMLNQWNWGAKTGIFWACFDVVWFIWCIFELPETKDRTFAEIDELFEEGVPSRKFKYTVVDPFENKKLLEHFDSEHVNRLANIDIAEKSNSVDA</sequence>
<comment type="subcellular location">
    <subcellularLocation>
        <location evidence="1">Membrane</location>
        <topology evidence="1">Multi-pass membrane protein</topology>
    </subcellularLocation>
</comment>
<evidence type="ECO:0000256" key="6">
    <source>
        <dbReference type="ARBA" id="ARBA00022989"/>
    </source>
</evidence>
<evidence type="ECO:0000313" key="13">
    <source>
        <dbReference type="Proteomes" id="UP000662931"/>
    </source>
</evidence>
<evidence type="ECO:0000313" key="12">
    <source>
        <dbReference type="EMBL" id="QPG73860.1"/>
    </source>
</evidence>
<dbReference type="OrthoDB" id="6612291at2759"/>
<evidence type="ECO:0000256" key="2">
    <source>
        <dbReference type="ARBA" id="ARBA00010992"/>
    </source>
</evidence>
<feature type="transmembrane region" description="Helical" evidence="10">
    <location>
        <begin position="332"/>
        <end position="353"/>
    </location>
</feature>
<dbReference type="AlphaFoldDB" id="A0A875RNK9"/>
<dbReference type="RefSeq" id="XP_038777425.1">
    <property type="nucleotide sequence ID" value="XM_038921497.1"/>
</dbReference>
<keyword evidence="3 9" id="KW-0813">Transport</keyword>
<feature type="transmembrane region" description="Helical" evidence="10">
    <location>
        <begin position="171"/>
        <end position="189"/>
    </location>
</feature>
<dbReference type="InterPro" id="IPR005829">
    <property type="entry name" value="Sugar_transporter_CS"/>
</dbReference>
<feature type="transmembrane region" description="Helical" evidence="10">
    <location>
        <begin position="146"/>
        <end position="165"/>
    </location>
</feature>
<keyword evidence="13" id="KW-1185">Reference proteome</keyword>
<dbReference type="GO" id="GO:0016020">
    <property type="term" value="C:membrane"/>
    <property type="evidence" value="ECO:0007669"/>
    <property type="project" value="UniProtKB-SubCell"/>
</dbReference>
<dbReference type="EMBL" id="CP064812">
    <property type="protein sequence ID" value="QPG73860.1"/>
    <property type="molecule type" value="Genomic_DNA"/>
</dbReference>
<feature type="transmembrane region" description="Helical" evidence="10">
    <location>
        <begin position="393"/>
        <end position="417"/>
    </location>
</feature>
<keyword evidence="5 10" id="KW-0812">Transmembrane</keyword>
<dbReference type="PROSITE" id="PS00217">
    <property type="entry name" value="SUGAR_TRANSPORT_2"/>
    <property type="match status" value="1"/>
</dbReference>
<feature type="transmembrane region" description="Helical" evidence="10">
    <location>
        <begin position="423"/>
        <end position="448"/>
    </location>
</feature>
<evidence type="ECO:0000256" key="7">
    <source>
        <dbReference type="ARBA" id="ARBA00023136"/>
    </source>
</evidence>
<evidence type="ECO:0000256" key="5">
    <source>
        <dbReference type="ARBA" id="ARBA00022692"/>
    </source>
</evidence>